<evidence type="ECO:0000256" key="4">
    <source>
        <dbReference type="ARBA" id="ARBA00022840"/>
    </source>
</evidence>
<accession>A0ABY1PWI3</accession>
<keyword evidence="10" id="KW-1185">Reference proteome</keyword>
<keyword evidence="7" id="KW-1133">Transmembrane helix</keyword>
<keyword evidence="1" id="KW-0808">Transferase</keyword>
<keyword evidence="4 5" id="KW-0067">ATP-binding</keyword>
<evidence type="ECO:0000256" key="1">
    <source>
        <dbReference type="ARBA" id="ARBA00022679"/>
    </source>
</evidence>
<feature type="domain" description="Protein kinase" evidence="8">
    <location>
        <begin position="26"/>
        <end position="284"/>
    </location>
</feature>
<keyword evidence="2 5" id="KW-0547">Nucleotide-binding</keyword>
<evidence type="ECO:0000313" key="10">
    <source>
        <dbReference type="Proteomes" id="UP001158067"/>
    </source>
</evidence>
<dbReference type="EMBL" id="FXUG01000003">
    <property type="protein sequence ID" value="SMP51325.1"/>
    <property type="molecule type" value="Genomic_DNA"/>
</dbReference>
<keyword evidence="7" id="KW-0812">Transmembrane</keyword>
<dbReference type="PROSITE" id="PS00107">
    <property type="entry name" value="PROTEIN_KINASE_ATP"/>
    <property type="match status" value="1"/>
</dbReference>
<dbReference type="InterPro" id="IPR017441">
    <property type="entry name" value="Protein_kinase_ATP_BS"/>
</dbReference>
<evidence type="ECO:0000313" key="9">
    <source>
        <dbReference type="EMBL" id="SMP51325.1"/>
    </source>
</evidence>
<gene>
    <name evidence="9" type="ORF">SAMN06265222_103260</name>
</gene>
<dbReference type="PANTHER" id="PTHR43289:SF34">
    <property type="entry name" value="SERINE_THREONINE-PROTEIN KINASE YBDM-RELATED"/>
    <property type="match status" value="1"/>
</dbReference>
<keyword evidence="9" id="KW-0723">Serine/threonine-protein kinase</keyword>
<evidence type="ECO:0000259" key="8">
    <source>
        <dbReference type="PROSITE" id="PS50011"/>
    </source>
</evidence>
<feature type="region of interest" description="Disordered" evidence="6">
    <location>
        <begin position="387"/>
        <end position="433"/>
    </location>
</feature>
<feature type="transmembrane region" description="Helical" evidence="7">
    <location>
        <begin position="357"/>
        <end position="376"/>
    </location>
</feature>
<dbReference type="SUPFAM" id="SSF56112">
    <property type="entry name" value="Protein kinase-like (PK-like)"/>
    <property type="match status" value="1"/>
</dbReference>
<dbReference type="Gene3D" id="3.30.200.20">
    <property type="entry name" value="Phosphorylase Kinase, domain 1"/>
    <property type="match status" value="1"/>
</dbReference>
<dbReference type="Pfam" id="PF00069">
    <property type="entry name" value="Pkinase"/>
    <property type="match status" value="1"/>
</dbReference>
<feature type="compositionally biased region" description="Low complexity" evidence="6">
    <location>
        <begin position="391"/>
        <end position="429"/>
    </location>
</feature>
<dbReference type="PANTHER" id="PTHR43289">
    <property type="entry name" value="MITOGEN-ACTIVATED PROTEIN KINASE KINASE KINASE 20-RELATED"/>
    <property type="match status" value="1"/>
</dbReference>
<keyword evidence="7" id="KW-0472">Membrane</keyword>
<evidence type="ECO:0000256" key="5">
    <source>
        <dbReference type="PROSITE-ProRule" id="PRU10141"/>
    </source>
</evidence>
<reference evidence="9 10" key="1">
    <citation type="submission" date="2017-05" db="EMBL/GenBank/DDBJ databases">
        <authorList>
            <person name="Varghese N."/>
            <person name="Submissions S."/>
        </authorList>
    </citation>
    <scope>NUCLEOTIDE SEQUENCE [LARGE SCALE GENOMIC DNA]</scope>
    <source>
        <strain evidence="9 10">DSM 25457</strain>
    </source>
</reference>
<name>A0ABY1PWI3_9BACT</name>
<dbReference type="Proteomes" id="UP001158067">
    <property type="component" value="Unassembled WGS sequence"/>
</dbReference>
<evidence type="ECO:0000256" key="6">
    <source>
        <dbReference type="SAM" id="MobiDB-lite"/>
    </source>
</evidence>
<feature type="binding site" evidence="5">
    <location>
        <position position="55"/>
    </location>
    <ligand>
        <name>ATP</name>
        <dbReference type="ChEBI" id="CHEBI:30616"/>
    </ligand>
</feature>
<keyword evidence="3 9" id="KW-0418">Kinase</keyword>
<evidence type="ECO:0000256" key="7">
    <source>
        <dbReference type="SAM" id="Phobius"/>
    </source>
</evidence>
<dbReference type="CDD" id="cd14014">
    <property type="entry name" value="STKc_PknB_like"/>
    <property type="match status" value="1"/>
</dbReference>
<dbReference type="InterPro" id="IPR011009">
    <property type="entry name" value="Kinase-like_dom_sf"/>
</dbReference>
<comment type="caution">
    <text evidence="9">The sequence shown here is derived from an EMBL/GenBank/DDBJ whole genome shotgun (WGS) entry which is preliminary data.</text>
</comment>
<dbReference type="InterPro" id="IPR000719">
    <property type="entry name" value="Prot_kinase_dom"/>
</dbReference>
<dbReference type="GO" id="GO:0004674">
    <property type="term" value="F:protein serine/threonine kinase activity"/>
    <property type="evidence" value="ECO:0007669"/>
    <property type="project" value="UniProtKB-KW"/>
</dbReference>
<organism evidence="9 10">
    <name type="scientific">Neorhodopirellula lusitana</name>
    <dbReference type="NCBI Taxonomy" id="445327"/>
    <lineage>
        <taxon>Bacteria</taxon>
        <taxon>Pseudomonadati</taxon>
        <taxon>Planctomycetota</taxon>
        <taxon>Planctomycetia</taxon>
        <taxon>Pirellulales</taxon>
        <taxon>Pirellulaceae</taxon>
        <taxon>Neorhodopirellula</taxon>
    </lineage>
</organism>
<evidence type="ECO:0000256" key="3">
    <source>
        <dbReference type="ARBA" id="ARBA00022777"/>
    </source>
</evidence>
<dbReference type="Gene3D" id="1.10.510.10">
    <property type="entry name" value="Transferase(Phosphotransferase) domain 1"/>
    <property type="match status" value="1"/>
</dbReference>
<proteinExistence type="predicted"/>
<sequence length="590" mass="63022">MSAPPTTPDFLDPPVRAGEIGRLGPYRVISLLGEGGMGQVFRAEDTRLKRVVALKVMNRRFAATPHSRERFIEEARSMAAVHHDNVATLFEVGQQKTTPFMAMELLQGQSLEELLDEGRRYRFDEVIEIGKQAALGLDAAHQRGIVHRDIKPANLWMQSPQQRIKILDFGLALAGTGEDRLVTVGKVMGTLGYLAPEQAGNEPVDERTDLYALGVVLYELCSGNPPILEPSGPEQFIAILTRDPVPMADVNTNIPLPLSDLIGQLLSKNPGDRVPTALKLHQRFCEVAEEIAHGNQKQLEIDIGGGQLPEVKQRSLVERMPLAAQRVKAGIPEAEIVLDDDPEVAEVVSPMTMGVRAWALAAAGVILFSLLGAYFMTGPRRVAQRVPATDSSVLPSSAQGSSGSELLSGESSSAQSSTAQASSQSSVLSGGDGKFVREGVRNEDVERAGGSGPVAQPITGATLAALSVEPPAESKIKVAVGSVAQFTLTLLNQAESAQTDPKMIHRGVKKVAVVAIYLKQEGKSKQKAPAYPFVFSASQLPGAGTSKPVVVQFLTSGLEPGRYTVIFELQAPLGAELASVESELILTKSS</sequence>
<dbReference type="PROSITE" id="PS50011">
    <property type="entry name" value="PROTEIN_KINASE_DOM"/>
    <property type="match status" value="1"/>
</dbReference>
<protein>
    <submittedName>
        <fullName evidence="9">Serine/threonine protein kinase</fullName>
    </submittedName>
</protein>
<dbReference type="SMART" id="SM00220">
    <property type="entry name" value="S_TKc"/>
    <property type="match status" value="1"/>
</dbReference>
<evidence type="ECO:0000256" key="2">
    <source>
        <dbReference type="ARBA" id="ARBA00022741"/>
    </source>
</evidence>